<dbReference type="RefSeq" id="WP_079589452.1">
    <property type="nucleotide sequence ID" value="NZ_FUYN01000003.1"/>
</dbReference>
<evidence type="ECO:0000259" key="9">
    <source>
        <dbReference type="Pfam" id="PF06826"/>
    </source>
</evidence>
<sequence length="370" mass="39813">MNLFFSPIFLIIFCMMMGSFLGNISFRKFKLGSSMSLFIGLFISFFINKNNLSEINIPNELFNVVLIGFIASVGLKASKNIRTIISSHGIKFIILSFFITAVGASCTFLFIKLYPDLAFSIIGAYEGGLTSSPGLATALEISQSKLADASIGLGYSIAYVPGILVVMFYSSWIGKRNSSALKSKSKPIDSTIKYPFHIWKFLFVVVTGLVIGNFKIKISSFMVFSLGITGGVLISALFLGSYFKSLQFENTALDVIRDISLNGFLAIVGLDYGYTAINAVMDSGVVLLIIGLAIASISVIAGHIMGYYILKIEPVYLVGGICGGMTSTPGLACAVEAFESEDVTLGYGAAYPFALVGMILWTNILISLSS</sequence>
<dbReference type="GO" id="GO:0005886">
    <property type="term" value="C:plasma membrane"/>
    <property type="evidence" value="ECO:0007669"/>
    <property type="project" value="UniProtKB-SubCell"/>
</dbReference>
<feature type="transmembrane region" description="Helical" evidence="8">
    <location>
        <begin position="6"/>
        <end position="24"/>
    </location>
</feature>
<feature type="transmembrane region" description="Helical" evidence="8">
    <location>
        <begin position="286"/>
        <end position="310"/>
    </location>
</feature>
<accession>A0A1T5BG71</accession>
<name>A0A1T5BG71_9FIRM</name>
<dbReference type="InterPro" id="IPR006512">
    <property type="entry name" value="YidE_YbjL"/>
</dbReference>
<evidence type="ECO:0000313" key="11">
    <source>
        <dbReference type="Proteomes" id="UP000243406"/>
    </source>
</evidence>
<keyword evidence="4" id="KW-1003">Cell membrane</keyword>
<feature type="transmembrane region" description="Helical" evidence="8">
    <location>
        <begin position="151"/>
        <end position="174"/>
    </location>
</feature>
<dbReference type="PANTHER" id="PTHR30445:SF3">
    <property type="entry name" value="TRANSPORT PROTEIN YIDE-RELATED"/>
    <property type="match status" value="1"/>
</dbReference>
<keyword evidence="5 8" id="KW-0812">Transmembrane</keyword>
<feature type="transmembrane region" description="Helical" evidence="8">
    <location>
        <begin position="221"/>
        <end position="243"/>
    </location>
</feature>
<dbReference type="InterPro" id="IPR050144">
    <property type="entry name" value="AAE_transporter"/>
</dbReference>
<dbReference type="PANTHER" id="PTHR30445">
    <property type="entry name" value="K(+)_H(+) ANTIPORTER SUBUNIT KHTT"/>
    <property type="match status" value="1"/>
</dbReference>
<feature type="domain" description="YidE/YbjL duplication" evidence="9">
    <location>
        <begin position="201"/>
        <end position="365"/>
    </location>
</feature>
<keyword evidence="6 8" id="KW-1133">Transmembrane helix</keyword>
<evidence type="ECO:0000256" key="8">
    <source>
        <dbReference type="SAM" id="Phobius"/>
    </source>
</evidence>
<gene>
    <name evidence="10" type="ORF">SAMN02745120_1592</name>
</gene>
<evidence type="ECO:0000256" key="6">
    <source>
        <dbReference type="ARBA" id="ARBA00022989"/>
    </source>
</evidence>
<feature type="transmembrane region" description="Helical" evidence="8">
    <location>
        <begin position="349"/>
        <end position="368"/>
    </location>
</feature>
<dbReference type="AlphaFoldDB" id="A0A1T5BG71"/>
<evidence type="ECO:0000256" key="3">
    <source>
        <dbReference type="ARBA" id="ARBA00022448"/>
    </source>
</evidence>
<feature type="transmembrane region" description="Helical" evidence="8">
    <location>
        <begin position="255"/>
        <end position="274"/>
    </location>
</feature>
<organism evidence="10 11">
    <name type="scientific">Acetoanaerobium noterae</name>
    <dbReference type="NCBI Taxonomy" id="745369"/>
    <lineage>
        <taxon>Bacteria</taxon>
        <taxon>Bacillati</taxon>
        <taxon>Bacillota</taxon>
        <taxon>Clostridia</taxon>
        <taxon>Peptostreptococcales</taxon>
        <taxon>Filifactoraceae</taxon>
        <taxon>Acetoanaerobium</taxon>
    </lineage>
</organism>
<evidence type="ECO:0000256" key="7">
    <source>
        <dbReference type="ARBA" id="ARBA00023136"/>
    </source>
</evidence>
<dbReference type="Pfam" id="PF06826">
    <property type="entry name" value="Asp-Al_Ex"/>
    <property type="match status" value="2"/>
</dbReference>
<evidence type="ECO:0000256" key="5">
    <source>
        <dbReference type="ARBA" id="ARBA00022692"/>
    </source>
</evidence>
<evidence type="ECO:0000256" key="2">
    <source>
        <dbReference type="ARBA" id="ARBA00009854"/>
    </source>
</evidence>
<feature type="domain" description="YidE/YbjL duplication" evidence="9">
    <location>
        <begin position="11"/>
        <end position="170"/>
    </location>
</feature>
<comment type="similarity">
    <text evidence="2">Belongs to the AAE transporter (TC 2.A.81) family.</text>
</comment>
<keyword evidence="3" id="KW-0813">Transport</keyword>
<dbReference type="EMBL" id="FUYN01000003">
    <property type="protein sequence ID" value="SKB46067.1"/>
    <property type="molecule type" value="Genomic_DNA"/>
</dbReference>
<proteinExistence type="inferred from homology"/>
<protein>
    <submittedName>
        <fullName evidence="10">Putative transport protein</fullName>
    </submittedName>
</protein>
<feature type="transmembrane region" description="Helical" evidence="8">
    <location>
        <begin position="90"/>
        <end position="111"/>
    </location>
</feature>
<comment type="subcellular location">
    <subcellularLocation>
        <location evidence="1">Cell membrane</location>
        <topology evidence="1">Multi-pass membrane protein</topology>
    </subcellularLocation>
</comment>
<keyword evidence="11" id="KW-1185">Reference proteome</keyword>
<keyword evidence="7 8" id="KW-0472">Membrane</keyword>
<reference evidence="11" key="1">
    <citation type="submission" date="2017-02" db="EMBL/GenBank/DDBJ databases">
        <authorList>
            <person name="Varghese N."/>
            <person name="Submissions S."/>
        </authorList>
    </citation>
    <scope>NUCLEOTIDE SEQUENCE [LARGE SCALE GENOMIC DNA]</scope>
    <source>
        <strain evidence="11">ATCC 35199</strain>
    </source>
</reference>
<dbReference type="Proteomes" id="UP000243406">
    <property type="component" value="Unassembled WGS sequence"/>
</dbReference>
<dbReference type="OrthoDB" id="9155749at2"/>
<evidence type="ECO:0000313" key="10">
    <source>
        <dbReference type="EMBL" id="SKB46067.1"/>
    </source>
</evidence>
<feature type="transmembrane region" description="Helical" evidence="8">
    <location>
        <begin position="31"/>
        <end position="49"/>
    </location>
</feature>
<feature type="transmembrane region" description="Helical" evidence="8">
    <location>
        <begin position="194"/>
        <end position="214"/>
    </location>
</feature>
<feature type="transmembrane region" description="Helical" evidence="8">
    <location>
        <begin position="61"/>
        <end position="78"/>
    </location>
</feature>
<evidence type="ECO:0000256" key="4">
    <source>
        <dbReference type="ARBA" id="ARBA00022475"/>
    </source>
</evidence>
<evidence type="ECO:0000256" key="1">
    <source>
        <dbReference type="ARBA" id="ARBA00004651"/>
    </source>
</evidence>